<dbReference type="SUPFAM" id="SSF53041">
    <property type="entry name" value="Resolvase-like"/>
    <property type="match status" value="1"/>
</dbReference>
<feature type="domain" description="Resolvase/invertase-type recombinase catalytic" evidence="6">
    <location>
        <begin position="10"/>
        <end position="143"/>
    </location>
</feature>
<keyword evidence="5" id="KW-0233">DNA recombination</keyword>
<keyword evidence="8" id="KW-1185">Reference proteome</keyword>
<keyword evidence="4" id="KW-0238">DNA-binding</keyword>
<dbReference type="GO" id="GO:0003677">
    <property type="term" value="F:DNA binding"/>
    <property type="evidence" value="ECO:0007669"/>
    <property type="project" value="UniProtKB-KW"/>
</dbReference>
<evidence type="ECO:0000256" key="1">
    <source>
        <dbReference type="ARBA" id="ARBA00009913"/>
    </source>
</evidence>
<evidence type="ECO:0000256" key="2">
    <source>
        <dbReference type="ARBA" id="ARBA00022908"/>
    </source>
</evidence>
<dbReference type="Proteomes" id="UP000321750">
    <property type="component" value="Unassembled WGS sequence"/>
</dbReference>
<evidence type="ECO:0000259" key="6">
    <source>
        <dbReference type="PROSITE" id="PS51736"/>
    </source>
</evidence>
<dbReference type="FunFam" id="3.40.50.1390:FF:000001">
    <property type="entry name" value="DNA recombinase"/>
    <property type="match status" value="1"/>
</dbReference>
<dbReference type="PROSITE" id="PS51736">
    <property type="entry name" value="RECOMBINASES_3"/>
    <property type="match status" value="1"/>
</dbReference>
<dbReference type="CDD" id="cd03768">
    <property type="entry name" value="SR_ResInv"/>
    <property type="match status" value="1"/>
</dbReference>
<evidence type="ECO:0000256" key="4">
    <source>
        <dbReference type="ARBA" id="ARBA00023125"/>
    </source>
</evidence>
<comment type="caution">
    <text evidence="7">The sequence shown here is derived from an EMBL/GenBank/DDBJ whole genome shotgun (WGS) entry which is preliminary data.</text>
</comment>
<proteinExistence type="inferred from homology"/>
<dbReference type="Pfam" id="PF00239">
    <property type="entry name" value="Resolvase"/>
    <property type="match status" value="1"/>
</dbReference>
<organism evidence="7 8">
    <name type="scientific">Methylobacterium gnaphalii</name>
    <dbReference type="NCBI Taxonomy" id="1010610"/>
    <lineage>
        <taxon>Bacteria</taxon>
        <taxon>Pseudomonadati</taxon>
        <taxon>Pseudomonadota</taxon>
        <taxon>Alphaproteobacteria</taxon>
        <taxon>Hyphomicrobiales</taxon>
        <taxon>Methylobacteriaceae</taxon>
        <taxon>Methylobacterium</taxon>
    </lineage>
</organism>
<dbReference type="AlphaFoldDB" id="A0A512JP77"/>
<dbReference type="PANTHER" id="PTHR30461:SF2">
    <property type="entry name" value="SERINE RECOMBINASE PINE-RELATED"/>
    <property type="match status" value="1"/>
</dbReference>
<dbReference type="InterPro" id="IPR050639">
    <property type="entry name" value="SSR_resolvase"/>
</dbReference>
<gene>
    <name evidence="7" type="ORF">MGN01_36090</name>
</gene>
<evidence type="ECO:0000256" key="5">
    <source>
        <dbReference type="ARBA" id="ARBA00023172"/>
    </source>
</evidence>
<dbReference type="EMBL" id="BJZV01000023">
    <property type="protein sequence ID" value="GEP11764.1"/>
    <property type="molecule type" value="Genomic_DNA"/>
</dbReference>
<dbReference type="Gene3D" id="3.40.50.1390">
    <property type="entry name" value="Resolvase, N-terminal catalytic domain"/>
    <property type="match status" value="1"/>
</dbReference>
<name>A0A512JP77_9HYPH</name>
<protein>
    <submittedName>
        <fullName evidence="7">Integrase</fullName>
    </submittedName>
</protein>
<dbReference type="SUPFAM" id="SSF46689">
    <property type="entry name" value="Homeodomain-like"/>
    <property type="match status" value="1"/>
</dbReference>
<dbReference type="GO" id="GO:0015074">
    <property type="term" value="P:DNA integration"/>
    <property type="evidence" value="ECO:0007669"/>
    <property type="project" value="UniProtKB-KW"/>
</dbReference>
<evidence type="ECO:0000256" key="3">
    <source>
        <dbReference type="ARBA" id="ARBA00023100"/>
    </source>
</evidence>
<dbReference type="PANTHER" id="PTHR30461">
    <property type="entry name" value="DNA-INVERTASE FROM LAMBDOID PROPHAGE"/>
    <property type="match status" value="1"/>
</dbReference>
<sequence>MAGAGRAVSALLGYARVSKEEQNPGAQRLRLEEAGAVRVFEDRISGLRSDRPQLTAMLDYARPGDTILVVRLERLGRSLRDLIDLVEGFGRRGLGFRCLEQPVDTTTPGGKLMFQICGAFAEFDRNMIAARTRDAIAFARAEGKRLGRPPRDAGKLKAALTLVDAGTSPSDAAKAVGLGRSTLYQEIARRRLS</sequence>
<keyword evidence="2" id="KW-0229">DNA integration</keyword>
<reference evidence="7 8" key="1">
    <citation type="submission" date="2019-07" db="EMBL/GenBank/DDBJ databases">
        <title>Whole genome shotgun sequence of Methylobacterium gnaphalii NBRC 107716.</title>
        <authorList>
            <person name="Hosoyama A."/>
            <person name="Uohara A."/>
            <person name="Ohji S."/>
            <person name="Ichikawa N."/>
        </authorList>
    </citation>
    <scope>NUCLEOTIDE SEQUENCE [LARGE SCALE GENOMIC DNA]</scope>
    <source>
        <strain evidence="7 8">NBRC 107716</strain>
    </source>
</reference>
<dbReference type="GO" id="GO:0000150">
    <property type="term" value="F:DNA strand exchange activity"/>
    <property type="evidence" value="ECO:0007669"/>
    <property type="project" value="UniProtKB-KW"/>
</dbReference>
<keyword evidence="3" id="KW-0230">DNA invertase</keyword>
<evidence type="ECO:0000313" key="8">
    <source>
        <dbReference type="Proteomes" id="UP000321750"/>
    </source>
</evidence>
<accession>A0A512JP77</accession>
<dbReference type="InterPro" id="IPR009057">
    <property type="entry name" value="Homeodomain-like_sf"/>
</dbReference>
<evidence type="ECO:0000313" key="7">
    <source>
        <dbReference type="EMBL" id="GEP11764.1"/>
    </source>
</evidence>
<dbReference type="InterPro" id="IPR036162">
    <property type="entry name" value="Resolvase-like_N_sf"/>
</dbReference>
<dbReference type="SMART" id="SM00857">
    <property type="entry name" value="Resolvase"/>
    <property type="match status" value="1"/>
</dbReference>
<dbReference type="InterPro" id="IPR006119">
    <property type="entry name" value="Resolv_N"/>
</dbReference>
<comment type="similarity">
    <text evidence="1">Belongs to the site-specific recombinase resolvase family.</text>
</comment>